<keyword evidence="4 7" id="KW-0238">DNA-binding</keyword>
<dbReference type="GO" id="GO:0000156">
    <property type="term" value="F:phosphorelay response regulator activity"/>
    <property type="evidence" value="ECO:0007669"/>
    <property type="project" value="TreeGrafter"/>
</dbReference>
<dbReference type="GO" id="GO:0000976">
    <property type="term" value="F:transcription cis-regulatory region binding"/>
    <property type="evidence" value="ECO:0007669"/>
    <property type="project" value="TreeGrafter"/>
</dbReference>
<dbReference type="SUPFAM" id="SSF46894">
    <property type="entry name" value="C-terminal effector domain of the bipartite response regulators"/>
    <property type="match status" value="1"/>
</dbReference>
<organism evidence="10 11">
    <name type="scientific">Geotoga petraea</name>
    <dbReference type="NCBI Taxonomy" id="28234"/>
    <lineage>
        <taxon>Bacteria</taxon>
        <taxon>Thermotogati</taxon>
        <taxon>Thermotogota</taxon>
        <taxon>Thermotogae</taxon>
        <taxon>Petrotogales</taxon>
        <taxon>Petrotogaceae</taxon>
        <taxon>Geotoga</taxon>
    </lineage>
</organism>
<dbReference type="InterPro" id="IPR001867">
    <property type="entry name" value="OmpR/PhoB-type_DNA-bd"/>
</dbReference>
<evidence type="ECO:0000256" key="2">
    <source>
        <dbReference type="ARBA" id="ARBA00023012"/>
    </source>
</evidence>
<evidence type="ECO:0000259" key="8">
    <source>
        <dbReference type="PROSITE" id="PS50110"/>
    </source>
</evidence>
<keyword evidence="11" id="KW-1185">Reference proteome</keyword>
<dbReference type="InterPro" id="IPR016032">
    <property type="entry name" value="Sig_transdc_resp-reg_C-effctor"/>
</dbReference>
<evidence type="ECO:0000256" key="1">
    <source>
        <dbReference type="ARBA" id="ARBA00022553"/>
    </source>
</evidence>
<keyword evidence="2" id="KW-0902">Two-component regulatory system</keyword>
<dbReference type="AlphaFoldDB" id="A0A1G6PW09"/>
<dbReference type="InterPro" id="IPR001789">
    <property type="entry name" value="Sig_transdc_resp-reg_receiver"/>
</dbReference>
<name>A0A1G6PW09_9BACT</name>
<feature type="DNA-binding region" description="OmpR/PhoB-type" evidence="7">
    <location>
        <begin position="154"/>
        <end position="253"/>
    </location>
</feature>
<dbReference type="InterPro" id="IPR036388">
    <property type="entry name" value="WH-like_DNA-bd_sf"/>
</dbReference>
<dbReference type="FunFam" id="3.40.50.2300:FF:000001">
    <property type="entry name" value="DNA-binding response regulator PhoB"/>
    <property type="match status" value="1"/>
</dbReference>
<evidence type="ECO:0000256" key="6">
    <source>
        <dbReference type="PROSITE-ProRule" id="PRU00169"/>
    </source>
</evidence>
<proteinExistence type="predicted"/>
<feature type="domain" description="OmpR/PhoB-type" evidence="9">
    <location>
        <begin position="154"/>
        <end position="253"/>
    </location>
</feature>
<feature type="modified residue" description="4-aspartylphosphate" evidence="6">
    <location>
        <position position="80"/>
    </location>
</feature>
<dbReference type="SMART" id="SM00448">
    <property type="entry name" value="REC"/>
    <property type="match status" value="1"/>
</dbReference>
<dbReference type="InterPro" id="IPR039420">
    <property type="entry name" value="WalR-like"/>
</dbReference>
<dbReference type="Gene3D" id="6.10.250.690">
    <property type="match status" value="1"/>
</dbReference>
<dbReference type="Gene3D" id="3.40.50.2300">
    <property type="match status" value="1"/>
</dbReference>
<dbReference type="PROSITE" id="PS51755">
    <property type="entry name" value="OMPR_PHOB"/>
    <property type="match status" value="1"/>
</dbReference>
<feature type="domain" description="Response regulatory" evidence="8">
    <location>
        <begin position="31"/>
        <end position="144"/>
    </location>
</feature>
<reference evidence="10 11" key="1">
    <citation type="submission" date="2016-10" db="EMBL/GenBank/DDBJ databases">
        <authorList>
            <person name="de Groot N.N."/>
        </authorList>
    </citation>
    <scope>NUCLEOTIDE SEQUENCE [LARGE SCALE GENOMIC DNA]</scope>
    <source>
        <strain evidence="10 11">WG14</strain>
    </source>
</reference>
<dbReference type="GO" id="GO:0032993">
    <property type="term" value="C:protein-DNA complex"/>
    <property type="evidence" value="ECO:0007669"/>
    <property type="project" value="TreeGrafter"/>
</dbReference>
<keyword evidence="5" id="KW-0804">Transcription</keyword>
<dbReference type="SUPFAM" id="SSF52172">
    <property type="entry name" value="CheY-like"/>
    <property type="match status" value="1"/>
</dbReference>
<dbReference type="CDD" id="cd00383">
    <property type="entry name" value="trans_reg_C"/>
    <property type="match status" value="1"/>
</dbReference>
<keyword evidence="3" id="KW-0805">Transcription regulation</keyword>
<sequence length="256" mass="29506">MIFILEKYLRVSILIPPSAIGLTGGKFMSYKILLVEDDKKISEIIDKYLKKNDFETNVAFNGIDALEKFSNNDYHLIILDIMMPGISGFEVLSEIRTISDVPVVIVTAKKDEIDRLTGFNKGADDYIVKPFSPKELVKRVEAIIKRAYKPIKQKKLLIYDDLKLDLVSQKLYKGGENIEISSKEFKILRTFFENVDIPLSREKIIKNSFGIEYDGFDRNIDSYIKNIRKKIETNTRSPKYIKTKYGFGYIMGSDEN</sequence>
<gene>
    <name evidence="10" type="ORF">SAMN04488588_1917</name>
</gene>
<accession>A0A1G6PW09</accession>
<dbReference type="Proteomes" id="UP000199322">
    <property type="component" value="Unassembled WGS sequence"/>
</dbReference>
<dbReference type="SMART" id="SM00862">
    <property type="entry name" value="Trans_reg_C"/>
    <property type="match status" value="1"/>
</dbReference>
<dbReference type="PANTHER" id="PTHR48111:SF73">
    <property type="entry name" value="ALKALINE PHOSPHATASE SYNTHESIS TRANSCRIPTIONAL REGULATORY PROTEIN PHOP"/>
    <property type="match status" value="1"/>
</dbReference>
<dbReference type="Pfam" id="PF00486">
    <property type="entry name" value="Trans_reg_C"/>
    <property type="match status" value="1"/>
</dbReference>
<dbReference type="GO" id="GO:0005829">
    <property type="term" value="C:cytosol"/>
    <property type="evidence" value="ECO:0007669"/>
    <property type="project" value="TreeGrafter"/>
</dbReference>
<dbReference type="EMBL" id="FMYV01000009">
    <property type="protein sequence ID" value="SDC84228.1"/>
    <property type="molecule type" value="Genomic_DNA"/>
</dbReference>
<evidence type="ECO:0000313" key="10">
    <source>
        <dbReference type="EMBL" id="SDC84228.1"/>
    </source>
</evidence>
<evidence type="ECO:0000256" key="5">
    <source>
        <dbReference type="ARBA" id="ARBA00023163"/>
    </source>
</evidence>
<dbReference type="CDD" id="cd17574">
    <property type="entry name" value="REC_OmpR"/>
    <property type="match status" value="1"/>
</dbReference>
<dbReference type="PANTHER" id="PTHR48111">
    <property type="entry name" value="REGULATOR OF RPOS"/>
    <property type="match status" value="1"/>
</dbReference>
<dbReference type="Gene3D" id="1.10.10.10">
    <property type="entry name" value="Winged helix-like DNA-binding domain superfamily/Winged helix DNA-binding domain"/>
    <property type="match status" value="1"/>
</dbReference>
<dbReference type="Pfam" id="PF00072">
    <property type="entry name" value="Response_reg"/>
    <property type="match status" value="1"/>
</dbReference>
<evidence type="ECO:0000313" key="11">
    <source>
        <dbReference type="Proteomes" id="UP000199322"/>
    </source>
</evidence>
<evidence type="ECO:0000256" key="4">
    <source>
        <dbReference type="ARBA" id="ARBA00023125"/>
    </source>
</evidence>
<dbReference type="GO" id="GO:0006355">
    <property type="term" value="P:regulation of DNA-templated transcription"/>
    <property type="evidence" value="ECO:0007669"/>
    <property type="project" value="InterPro"/>
</dbReference>
<protein>
    <submittedName>
        <fullName evidence="10">DNA-binding response regulator, OmpR family, contains REC and winged-helix (WHTH) domain</fullName>
    </submittedName>
</protein>
<evidence type="ECO:0000259" key="9">
    <source>
        <dbReference type="PROSITE" id="PS51755"/>
    </source>
</evidence>
<keyword evidence="1 6" id="KW-0597">Phosphoprotein</keyword>
<dbReference type="InterPro" id="IPR011006">
    <property type="entry name" value="CheY-like_superfamily"/>
</dbReference>
<dbReference type="STRING" id="28234.SAMN04488588_1917"/>
<evidence type="ECO:0000256" key="7">
    <source>
        <dbReference type="PROSITE-ProRule" id="PRU01091"/>
    </source>
</evidence>
<dbReference type="PROSITE" id="PS50110">
    <property type="entry name" value="RESPONSE_REGULATORY"/>
    <property type="match status" value="1"/>
</dbReference>
<evidence type="ECO:0000256" key="3">
    <source>
        <dbReference type="ARBA" id="ARBA00023015"/>
    </source>
</evidence>